<reference evidence="1 2" key="1">
    <citation type="submission" date="2019-07" db="EMBL/GenBank/DDBJ databases">
        <title>Deep subsurface shale carbon reservoir microbial communities from Ohio and West Virginia, USA.</title>
        <authorList>
            <person name="Wrighton K."/>
        </authorList>
    </citation>
    <scope>NUCLEOTIDE SEQUENCE [LARGE SCALE GENOMIC DNA]</scope>
    <source>
        <strain evidence="1 2">NP_8Ht</strain>
    </source>
</reference>
<evidence type="ECO:0000313" key="2">
    <source>
        <dbReference type="Proteomes" id="UP000324282"/>
    </source>
</evidence>
<comment type="caution">
    <text evidence="1">The sequence shown here is derived from an EMBL/GenBank/DDBJ whole genome shotgun (WGS) entry which is preliminary data.</text>
</comment>
<dbReference type="EMBL" id="VNHQ01000014">
    <property type="protein sequence ID" value="TYP62532.1"/>
    <property type="molecule type" value="Genomic_DNA"/>
</dbReference>
<dbReference type="Proteomes" id="UP000324282">
    <property type="component" value="Unassembled WGS sequence"/>
</dbReference>
<name>A0A5S5B815_STUST</name>
<dbReference type="AlphaFoldDB" id="A0A5S5B815"/>
<accession>A0A5S5B815</accession>
<gene>
    <name evidence="1" type="ORF">A9A72_1241290</name>
</gene>
<evidence type="ECO:0000313" key="1">
    <source>
        <dbReference type="EMBL" id="TYP62532.1"/>
    </source>
</evidence>
<evidence type="ECO:0008006" key="3">
    <source>
        <dbReference type="Google" id="ProtNLM"/>
    </source>
</evidence>
<proteinExistence type="predicted"/>
<organism evidence="1 2">
    <name type="scientific">Stutzerimonas stutzeri</name>
    <name type="common">Pseudomonas stutzeri</name>
    <dbReference type="NCBI Taxonomy" id="316"/>
    <lineage>
        <taxon>Bacteria</taxon>
        <taxon>Pseudomonadati</taxon>
        <taxon>Pseudomonadota</taxon>
        <taxon>Gammaproteobacteria</taxon>
        <taxon>Pseudomonadales</taxon>
        <taxon>Pseudomonadaceae</taxon>
        <taxon>Stutzerimonas</taxon>
    </lineage>
</organism>
<sequence length="219" mass="25447">MRLRTYRPRIIIRIFALFLLVPSMKSASFIFDRRLYELLQEPGRTSFTTRELRDAYAASLSGTQFRIADVRRYVYEQIRRLVRAGWVSPDEDRRVRGQVYHLQPIPTHLQLELIDNGFENNLMDAGVPEPGTTVRDVEALPLKSSANTDLQLEALHKEIRLDFLTSMGEAERFKLLLDEMPHLRDKLEGDYLEARDRSSRLLGHLRAIEKTLKTLAAPR</sequence>
<protein>
    <recommendedName>
        <fullName evidence="3">Transcriptional regulator VspR</fullName>
    </recommendedName>
</protein>